<feature type="coiled-coil region" evidence="1">
    <location>
        <begin position="144"/>
        <end position="178"/>
    </location>
</feature>
<proteinExistence type="predicted"/>
<dbReference type="EMBL" id="VZCY01000086">
    <property type="protein sequence ID" value="MQN10224.1"/>
    <property type="molecule type" value="Genomic_DNA"/>
</dbReference>
<keyword evidence="1" id="KW-0175">Coiled coil</keyword>
<accession>A0A6A7VXF3</accession>
<dbReference type="SUPFAM" id="SSF52540">
    <property type="entry name" value="P-loop containing nucleoside triphosphate hydrolases"/>
    <property type="match status" value="1"/>
</dbReference>
<evidence type="ECO:0000313" key="3">
    <source>
        <dbReference type="Proteomes" id="UP000406735"/>
    </source>
</evidence>
<gene>
    <name evidence="2" type="ORF">F7D97_09905</name>
</gene>
<reference evidence="2 3" key="1">
    <citation type="submission" date="2019-09" db="EMBL/GenBank/DDBJ databases">
        <title>Distinct polysaccharide growth profiles of human intestinal Prevotella copri isolates.</title>
        <authorList>
            <person name="Fehlner-Peach H."/>
            <person name="Magnabosco C."/>
            <person name="Raghavan V."/>
            <person name="Scher J.U."/>
            <person name="Tett A."/>
            <person name="Cox L.M."/>
            <person name="Gottsegen C."/>
            <person name="Watters A."/>
            <person name="Wiltshire- Gordon J.D."/>
            <person name="Segata N."/>
            <person name="Bonneau R."/>
            <person name="Littman D.R."/>
        </authorList>
    </citation>
    <scope>NUCLEOTIDE SEQUENCE [LARGE SCALE GENOMIC DNA]</scope>
    <source>
        <strain evidence="3">iK21513</strain>
    </source>
</reference>
<comment type="caution">
    <text evidence="2">The sequence shown here is derived from an EMBL/GenBank/DDBJ whole genome shotgun (WGS) entry which is preliminary data.</text>
</comment>
<dbReference type="Proteomes" id="UP000406735">
    <property type="component" value="Unassembled WGS sequence"/>
</dbReference>
<dbReference type="AlphaFoldDB" id="A0A6A7VXF3"/>
<evidence type="ECO:0000256" key="1">
    <source>
        <dbReference type="SAM" id="Coils"/>
    </source>
</evidence>
<organism evidence="2 3">
    <name type="scientific">Segatella copri</name>
    <dbReference type="NCBI Taxonomy" id="165179"/>
    <lineage>
        <taxon>Bacteria</taxon>
        <taxon>Pseudomonadati</taxon>
        <taxon>Bacteroidota</taxon>
        <taxon>Bacteroidia</taxon>
        <taxon>Bacteroidales</taxon>
        <taxon>Prevotellaceae</taxon>
        <taxon>Segatella</taxon>
    </lineage>
</organism>
<dbReference type="InterPro" id="IPR027417">
    <property type="entry name" value="P-loop_NTPase"/>
</dbReference>
<dbReference type="RefSeq" id="WP_153080548.1">
    <property type="nucleotide sequence ID" value="NZ_VZAU01000115.1"/>
</dbReference>
<sequence>MAIDKRKLDVINQKLSALENEHKRIAGLNKVDNVFTTLQVTVCPTCKQTLPIGEEVRGKELEKAQLIELDNMITNKKKFLEVLKETTENNLQNKQLHLLYIEKLLSQDKTLVEQLNNESYFSSSGISEIEIMEVAKQKLELEQTRILQNKIEAAHKRLENIRKEFDEHDKAYKSFKDNERMGIENSLTKFEILFKEYLMSYEYKSNYRNQIYFELNRASSYLYFPLVQMQYDSSEQLRSVSSASDFIRSIWAYYLALLKVGSKHPGFVIFDEPCQQSMDESSLKKLFECSSKFMDRQVIFFCSSQPHTAENNDGGNGNIIEDIIQNMPNKAMINAIEFKDRAIDLI</sequence>
<dbReference type="Gene3D" id="3.40.50.300">
    <property type="entry name" value="P-loop containing nucleotide triphosphate hydrolases"/>
    <property type="match status" value="1"/>
</dbReference>
<evidence type="ECO:0000313" key="2">
    <source>
        <dbReference type="EMBL" id="MQN10224.1"/>
    </source>
</evidence>
<name>A0A6A7VXF3_9BACT</name>
<protein>
    <submittedName>
        <fullName evidence="2">Uncharacterized protein</fullName>
    </submittedName>
</protein>